<keyword evidence="3" id="KW-1185">Reference proteome</keyword>
<name>A0ABX8WQP3_9GAMM</name>
<dbReference type="CDD" id="cd01741">
    <property type="entry name" value="GATase1_1"/>
    <property type="match status" value="1"/>
</dbReference>
<dbReference type="RefSeq" id="WP_220379981.1">
    <property type="nucleotide sequence ID" value="NZ_CP080544.1"/>
</dbReference>
<proteinExistence type="predicted"/>
<organism evidence="2 3">
    <name type="scientific">Lysobacter soyae</name>
    <dbReference type="NCBI Taxonomy" id="2764185"/>
    <lineage>
        <taxon>Bacteria</taxon>
        <taxon>Pseudomonadati</taxon>
        <taxon>Pseudomonadota</taxon>
        <taxon>Gammaproteobacteria</taxon>
        <taxon>Lysobacterales</taxon>
        <taxon>Lysobacteraceae</taxon>
        <taxon>Lysobacter</taxon>
    </lineage>
</organism>
<protein>
    <submittedName>
        <fullName evidence="2">Glutamine amidotransferase</fullName>
    </submittedName>
</protein>
<dbReference type="InterPro" id="IPR044992">
    <property type="entry name" value="ChyE-like"/>
</dbReference>
<feature type="domain" description="Glutamine amidotransferase" evidence="1">
    <location>
        <begin position="44"/>
        <end position="192"/>
    </location>
</feature>
<dbReference type="PROSITE" id="PS51273">
    <property type="entry name" value="GATASE_TYPE_1"/>
    <property type="match status" value="1"/>
</dbReference>
<sequence length="242" mass="26678">MHAPFLILQTGEPVPELRRHRGFPHWIRVSGEIPRDGTDVINVANGEPLPERVPYAGIFVTGSPAMVTDRQAWSESTAEWLRGRIAAGIPTLGICYGHQLIAHALGGTVDNNPAGREIGTVEITRSMTEEDPLMQGMPAQFPAHASHMQSVIHLPDDAVVLARSALEPHQAVRYAPNCWGLQFHPEFSTQITRTYVKARAARIQEEGGDVDSLLGTIRSTPEARGLLRRFVRIAHRRLLGKT</sequence>
<dbReference type="PANTHER" id="PTHR42695">
    <property type="entry name" value="GLUTAMINE AMIDOTRANSFERASE YLR126C-RELATED"/>
    <property type="match status" value="1"/>
</dbReference>
<evidence type="ECO:0000259" key="1">
    <source>
        <dbReference type="Pfam" id="PF00117"/>
    </source>
</evidence>
<dbReference type="Pfam" id="PF00117">
    <property type="entry name" value="GATase"/>
    <property type="match status" value="1"/>
</dbReference>
<dbReference type="Gene3D" id="3.40.50.880">
    <property type="match status" value="1"/>
</dbReference>
<reference evidence="2 3" key="1">
    <citation type="submission" date="2021-08" db="EMBL/GenBank/DDBJ databases">
        <title>Lysobacter sp. strain CJ11 Genome sequencing and assembly.</title>
        <authorList>
            <person name="Kim I."/>
        </authorList>
    </citation>
    <scope>NUCLEOTIDE SEQUENCE [LARGE SCALE GENOMIC DNA]</scope>
    <source>
        <strain evidence="2 3">CJ11</strain>
    </source>
</reference>
<dbReference type="InterPro" id="IPR017926">
    <property type="entry name" value="GATASE"/>
</dbReference>
<gene>
    <name evidence="2" type="ORF">H8L67_01165</name>
</gene>
<keyword evidence="2" id="KW-0315">Glutamine amidotransferase</keyword>
<dbReference type="Proteomes" id="UP000824755">
    <property type="component" value="Chromosome"/>
</dbReference>
<evidence type="ECO:0000313" key="2">
    <source>
        <dbReference type="EMBL" id="QYR53163.1"/>
    </source>
</evidence>
<dbReference type="EMBL" id="CP080544">
    <property type="protein sequence ID" value="QYR53163.1"/>
    <property type="molecule type" value="Genomic_DNA"/>
</dbReference>
<evidence type="ECO:0000313" key="3">
    <source>
        <dbReference type="Proteomes" id="UP000824755"/>
    </source>
</evidence>
<dbReference type="InterPro" id="IPR029062">
    <property type="entry name" value="Class_I_gatase-like"/>
</dbReference>
<dbReference type="SUPFAM" id="SSF52317">
    <property type="entry name" value="Class I glutamine amidotransferase-like"/>
    <property type="match status" value="1"/>
</dbReference>
<accession>A0ABX8WQP3</accession>
<dbReference type="PANTHER" id="PTHR42695:SF5">
    <property type="entry name" value="GLUTAMINE AMIDOTRANSFERASE YLR126C-RELATED"/>
    <property type="match status" value="1"/>
</dbReference>
<dbReference type="NCBIfam" id="NF006562">
    <property type="entry name" value="PRK09065.1"/>
    <property type="match status" value="1"/>
</dbReference>